<evidence type="ECO:0000259" key="12">
    <source>
        <dbReference type="SMART" id="SM00845"/>
    </source>
</evidence>
<dbReference type="Gene3D" id="1.10.10.410">
    <property type="match status" value="1"/>
</dbReference>
<dbReference type="InterPro" id="IPR042114">
    <property type="entry name" value="GatB_C_1"/>
</dbReference>
<dbReference type="InterPro" id="IPR023168">
    <property type="entry name" value="GatB_Yqey_C_2"/>
</dbReference>
<evidence type="ECO:0000256" key="7">
    <source>
        <dbReference type="ARBA" id="ARBA00022917"/>
    </source>
</evidence>
<dbReference type="GO" id="GO:0016740">
    <property type="term" value="F:transferase activity"/>
    <property type="evidence" value="ECO:0007669"/>
    <property type="project" value="UniProtKB-KW"/>
</dbReference>
<dbReference type="InterPro" id="IPR018027">
    <property type="entry name" value="Asn/Gln_amidotransferase"/>
</dbReference>
<reference evidence="13 14" key="1">
    <citation type="submission" date="2017-02" db="EMBL/GenBank/DDBJ databases">
        <authorList>
            <person name="Peterson S.W."/>
        </authorList>
    </citation>
    <scope>NUCLEOTIDE SEQUENCE [LARGE SCALE GENOMIC DNA]</scope>
    <source>
        <strain evidence="13 14">ATCC BAA-909</strain>
    </source>
</reference>
<dbReference type="OrthoDB" id="9804078at2"/>
<evidence type="ECO:0000256" key="10">
    <source>
        <dbReference type="ARBA" id="ARBA00047913"/>
    </source>
</evidence>
<dbReference type="AlphaFoldDB" id="A0A1T4MQC6"/>
<evidence type="ECO:0000256" key="9">
    <source>
        <dbReference type="ARBA" id="ARBA00047380"/>
    </source>
</evidence>
<accession>A0A1T4MQC6</accession>
<comment type="subunit">
    <text evidence="2 11">Heterotrimer of A, B and C subunits.</text>
</comment>
<dbReference type="InterPro" id="IPR006075">
    <property type="entry name" value="Asn/Gln-tRNA_Trfase_suB/E_cat"/>
</dbReference>
<evidence type="ECO:0000313" key="14">
    <source>
        <dbReference type="Proteomes" id="UP000190395"/>
    </source>
</evidence>
<dbReference type="NCBIfam" id="TIGR00133">
    <property type="entry name" value="gatB"/>
    <property type="match status" value="1"/>
</dbReference>
<dbReference type="GO" id="GO:0006412">
    <property type="term" value="P:translation"/>
    <property type="evidence" value="ECO:0007669"/>
    <property type="project" value="UniProtKB-UniRule"/>
</dbReference>
<dbReference type="NCBIfam" id="NF004014">
    <property type="entry name" value="PRK05477.1-4"/>
    <property type="match status" value="1"/>
</dbReference>
<sequence length="514" mass="58141">MAIDKYEIVIGCEIHTQLLTKTKAFCACENKYGGMPNTRVCPVCLGLPGAMPRISKGYVELGAVAGMALNCNISRFTKFDRKHYFYPDLTKGYQITQYDIPLCFDGHVDLPLSHYSKEEQEGGEKFRPNNFKGENCIVENEGKKYRRVRIERIHLEEDVGKSLHLPGKHSYIDYNRSGTPLIEIVTKPDMTSPEEAALFMQTVQEILRYVKVTNGNLEEGNMRCDANINLNVWEDGKLYHTPISEIKNLNSFKSIREACAYEAKRQLKEFMEDRQEFNPGYKNTMNWDEDKGVTQIMRTKNSFVDYRFVVEPDIKPFKVNEELIERAKGRVGELPESKRIRLQKQFGLSDFDVETLTSTRELALWFEEAAEGAKDVKKVANWILAELLAVLNEQRKTISEVNITPKHITELVNAIADKKISNAQGKTVFAKMLETSKMPAEIIKEEGMETVSDSGAIEEIVNKVIEENPKAVADFKAGKTNVVGWLTGQVMKASKGKANPGMASKLVGEKLAKL</sequence>
<dbReference type="InterPro" id="IPR014746">
    <property type="entry name" value="Gln_synth/guanido_kin_cat_dom"/>
</dbReference>
<organism evidence="13 14">
    <name type="scientific">Treponema berlinense</name>
    <dbReference type="NCBI Taxonomy" id="225004"/>
    <lineage>
        <taxon>Bacteria</taxon>
        <taxon>Pseudomonadati</taxon>
        <taxon>Spirochaetota</taxon>
        <taxon>Spirochaetia</taxon>
        <taxon>Spirochaetales</taxon>
        <taxon>Treponemataceae</taxon>
        <taxon>Treponema</taxon>
    </lineage>
</organism>
<dbReference type="InterPro" id="IPR017958">
    <property type="entry name" value="Gln-tRNA_amidoTrfase_suB_CS"/>
</dbReference>
<dbReference type="SUPFAM" id="SSF55931">
    <property type="entry name" value="Glutamine synthetase/guanido kinase"/>
    <property type="match status" value="1"/>
</dbReference>
<evidence type="ECO:0000256" key="2">
    <source>
        <dbReference type="ARBA" id="ARBA00011123"/>
    </source>
</evidence>
<dbReference type="RefSeq" id="WP_078930698.1">
    <property type="nucleotide sequence ID" value="NZ_CAMFAQ010000022.1"/>
</dbReference>
<dbReference type="GeneID" id="303367204"/>
<name>A0A1T4MQC6_9SPIR</name>
<dbReference type="Proteomes" id="UP000190395">
    <property type="component" value="Unassembled WGS sequence"/>
</dbReference>
<keyword evidence="7 11" id="KW-0648">Protein biosynthesis</keyword>
<dbReference type="STRING" id="225004.SAMN02745152_00950"/>
<dbReference type="FunFam" id="1.10.10.410:FF:000001">
    <property type="entry name" value="Aspartyl/glutamyl-tRNA(Asn/Gln) amidotransferase subunit B"/>
    <property type="match status" value="1"/>
</dbReference>
<dbReference type="HAMAP" id="MF_00121">
    <property type="entry name" value="GatB"/>
    <property type="match status" value="1"/>
</dbReference>
<dbReference type="EMBL" id="FUXC01000004">
    <property type="protein sequence ID" value="SJZ68985.1"/>
    <property type="molecule type" value="Genomic_DNA"/>
</dbReference>
<dbReference type="SMART" id="SM00845">
    <property type="entry name" value="GatB_Yqey"/>
    <property type="match status" value="1"/>
</dbReference>
<dbReference type="SUPFAM" id="SSF89095">
    <property type="entry name" value="GatB/YqeY motif"/>
    <property type="match status" value="1"/>
</dbReference>
<dbReference type="PROSITE" id="PS01234">
    <property type="entry name" value="GATB"/>
    <property type="match status" value="1"/>
</dbReference>
<dbReference type="EC" id="6.3.5.-" evidence="11"/>
<evidence type="ECO:0000256" key="1">
    <source>
        <dbReference type="ARBA" id="ARBA00005306"/>
    </source>
</evidence>
<dbReference type="PANTHER" id="PTHR11659">
    <property type="entry name" value="GLUTAMYL-TRNA GLN AMIDOTRANSFERASE SUBUNIT B MITOCHONDRIAL AND PROKARYOTIC PET112-RELATED"/>
    <property type="match status" value="1"/>
</dbReference>
<evidence type="ECO:0000256" key="5">
    <source>
        <dbReference type="ARBA" id="ARBA00022741"/>
    </source>
</evidence>
<dbReference type="GO" id="GO:0005524">
    <property type="term" value="F:ATP binding"/>
    <property type="evidence" value="ECO:0007669"/>
    <property type="project" value="UniProtKB-KW"/>
</dbReference>
<keyword evidence="5 11" id="KW-0547">Nucleotide-binding</keyword>
<protein>
    <recommendedName>
        <fullName evidence="3 11">Aspartyl/glutamyl-tRNA(Asn/Gln) amidotransferase subunit B</fullName>
        <shortName evidence="11">Asp/Glu-ADT subunit B</shortName>
        <ecNumber evidence="11">6.3.5.-</ecNumber>
    </recommendedName>
</protein>
<dbReference type="Pfam" id="PF02637">
    <property type="entry name" value="GatB_Yqey"/>
    <property type="match status" value="1"/>
</dbReference>
<evidence type="ECO:0000256" key="11">
    <source>
        <dbReference type="HAMAP-Rule" id="MF_00121"/>
    </source>
</evidence>
<comment type="function">
    <text evidence="8 11">Allows the formation of correctly charged Asn-tRNA(Asn) or Gln-tRNA(Gln) through the transamidation of misacylated Asp-tRNA(Asn) or Glu-tRNA(Gln) in organisms which lack either or both of asparaginyl-tRNA or glutaminyl-tRNA synthetases. The reaction takes place in the presence of glutamine and ATP through an activated phospho-Asp-tRNA(Asn) or phospho-Glu-tRNA(Gln).</text>
</comment>
<dbReference type="InterPro" id="IPR017959">
    <property type="entry name" value="Asn/Gln-tRNA_amidoTrfase_suB/E"/>
</dbReference>
<keyword evidence="14" id="KW-1185">Reference proteome</keyword>
<feature type="domain" description="Asn/Gln amidotransferase" evidence="12">
    <location>
        <begin position="364"/>
        <end position="511"/>
    </location>
</feature>
<evidence type="ECO:0000256" key="4">
    <source>
        <dbReference type="ARBA" id="ARBA00022598"/>
    </source>
</evidence>
<keyword evidence="6 11" id="KW-0067">ATP-binding</keyword>
<dbReference type="InterPro" id="IPR003789">
    <property type="entry name" value="Asn/Gln_tRNA_amidoTrase-B-like"/>
</dbReference>
<dbReference type="GO" id="GO:0050566">
    <property type="term" value="F:asparaginyl-tRNA synthase (glutamine-hydrolyzing) activity"/>
    <property type="evidence" value="ECO:0007669"/>
    <property type="project" value="RHEA"/>
</dbReference>
<keyword evidence="13" id="KW-0808">Transferase</keyword>
<gene>
    <name evidence="11" type="primary">gatB</name>
    <name evidence="13" type="ORF">SAMN02745152_00950</name>
</gene>
<proteinExistence type="inferred from homology"/>
<dbReference type="NCBIfam" id="NF004012">
    <property type="entry name" value="PRK05477.1-2"/>
    <property type="match status" value="1"/>
</dbReference>
<dbReference type="InterPro" id="IPR004413">
    <property type="entry name" value="GatB"/>
</dbReference>
<comment type="similarity">
    <text evidence="1 11">Belongs to the GatB/GatE family. GatB subfamily.</text>
</comment>
<evidence type="ECO:0000313" key="13">
    <source>
        <dbReference type="EMBL" id="SJZ68985.1"/>
    </source>
</evidence>
<evidence type="ECO:0000256" key="3">
    <source>
        <dbReference type="ARBA" id="ARBA00016923"/>
    </source>
</evidence>
<evidence type="ECO:0000256" key="6">
    <source>
        <dbReference type="ARBA" id="ARBA00022840"/>
    </source>
</evidence>
<dbReference type="Pfam" id="PF02934">
    <property type="entry name" value="GatB_N"/>
    <property type="match status" value="1"/>
</dbReference>
<keyword evidence="4 11" id="KW-0436">Ligase</keyword>
<comment type="catalytic activity">
    <reaction evidence="10 11">
        <text>L-glutamyl-tRNA(Gln) + L-glutamine + ATP + H2O = L-glutaminyl-tRNA(Gln) + L-glutamate + ADP + phosphate + H(+)</text>
        <dbReference type="Rhea" id="RHEA:17521"/>
        <dbReference type="Rhea" id="RHEA-COMP:9681"/>
        <dbReference type="Rhea" id="RHEA-COMP:9684"/>
        <dbReference type="ChEBI" id="CHEBI:15377"/>
        <dbReference type="ChEBI" id="CHEBI:15378"/>
        <dbReference type="ChEBI" id="CHEBI:29985"/>
        <dbReference type="ChEBI" id="CHEBI:30616"/>
        <dbReference type="ChEBI" id="CHEBI:43474"/>
        <dbReference type="ChEBI" id="CHEBI:58359"/>
        <dbReference type="ChEBI" id="CHEBI:78520"/>
        <dbReference type="ChEBI" id="CHEBI:78521"/>
        <dbReference type="ChEBI" id="CHEBI:456216"/>
    </reaction>
</comment>
<dbReference type="Gene3D" id="1.10.150.380">
    <property type="entry name" value="GatB domain, N-terminal subdomain"/>
    <property type="match status" value="1"/>
</dbReference>
<evidence type="ECO:0000256" key="8">
    <source>
        <dbReference type="ARBA" id="ARBA00024799"/>
    </source>
</evidence>
<comment type="catalytic activity">
    <reaction evidence="9 11">
        <text>L-aspartyl-tRNA(Asn) + L-glutamine + ATP + H2O = L-asparaginyl-tRNA(Asn) + L-glutamate + ADP + phosphate + 2 H(+)</text>
        <dbReference type="Rhea" id="RHEA:14513"/>
        <dbReference type="Rhea" id="RHEA-COMP:9674"/>
        <dbReference type="Rhea" id="RHEA-COMP:9677"/>
        <dbReference type="ChEBI" id="CHEBI:15377"/>
        <dbReference type="ChEBI" id="CHEBI:15378"/>
        <dbReference type="ChEBI" id="CHEBI:29985"/>
        <dbReference type="ChEBI" id="CHEBI:30616"/>
        <dbReference type="ChEBI" id="CHEBI:43474"/>
        <dbReference type="ChEBI" id="CHEBI:58359"/>
        <dbReference type="ChEBI" id="CHEBI:78515"/>
        <dbReference type="ChEBI" id="CHEBI:78516"/>
        <dbReference type="ChEBI" id="CHEBI:456216"/>
    </reaction>
</comment>
<dbReference type="GO" id="GO:0050567">
    <property type="term" value="F:glutaminyl-tRNA synthase (glutamine-hydrolyzing) activity"/>
    <property type="evidence" value="ECO:0007669"/>
    <property type="project" value="UniProtKB-UniRule"/>
</dbReference>